<evidence type="ECO:0000313" key="3">
    <source>
        <dbReference type="Proteomes" id="UP000295416"/>
    </source>
</evidence>
<feature type="transmembrane region" description="Helical" evidence="1">
    <location>
        <begin position="103"/>
        <end position="122"/>
    </location>
</feature>
<dbReference type="PANTHER" id="PTHR42867:SF1">
    <property type="entry name" value="MEMBRANE PROTEIN-RELATED"/>
    <property type="match status" value="1"/>
</dbReference>
<reference evidence="2 3" key="1">
    <citation type="submission" date="2019-03" db="EMBL/GenBank/DDBJ databases">
        <title>Genomic Encyclopedia of Type Strains, Phase IV (KMG-IV): sequencing the most valuable type-strain genomes for metagenomic binning, comparative biology and taxonomic classification.</title>
        <authorList>
            <person name="Goeker M."/>
        </authorList>
    </citation>
    <scope>NUCLEOTIDE SEQUENCE [LARGE SCALE GENOMIC DNA]</scope>
    <source>
        <strain evidence="2 3">DSM 19377</strain>
    </source>
</reference>
<accession>A0A4V2SMX4</accession>
<evidence type="ECO:0000313" key="2">
    <source>
        <dbReference type="EMBL" id="TCP28986.1"/>
    </source>
</evidence>
<keyword evidence="1" id="KW-0472">Membrane</keyword>
<sequence>MDVTGGRAHFHGVSFSGKNTNVKAYRNDIGEIRTEMSRKFWREIPWIDRLYAVPFLRGAMLYIDIFLTLWKPLLILLGAFFVVLEGLSFLMPDEAYGQTVNGLTVFLKISKVLIFVWFFLLFKRSRMASYHGAEHKTFHAYEKNIELTVENVRKEDRVSVSCGTNFVVFFGFTYAVLSFLPIDSWLRLILSWAVGYELFILPWHDQNHWLHYALYPFFMIGLAMQRYVVTSEPDDEEIETAIAALSALRTLS</sequence>
<dbReference type="PANTHER" id="PTHR42867">
    <property type="entry name" value="MEMBRANE PROTEIN-RELATED"/>
    <property type="match status" value="1"/>
</dbReference>
<dbReference type="Pfam" id="PF07136">
    <property type="entry name" value="DUF1385"/>
    <property type="match status" value="1"/>
</dbReference>
<feature type="transmembrane region" description="Helical" evidence="1">
    <location>
        <begin position="59"/>
        <end position="83"/>
    </location>
</feature>
<dbReference type="Proteomes" id="UP000295416">
    <property type="component" value="Unassembled WGS sequence"/>
</dbReference>
<protein>
    <submittedName>
        <fullName evidence="2">Uncharacterized protein YqhQ</fullName>
    </submittedName>
</protein>
<dbReference type="OrthoDB" id="5242995at2"/>
<keyword evidence="1" id="KW-1133">Transmembrane helix</keyword>
<evidence type="ECO:0000256" key="1">
    <source>
        <dbReference type="SAM" id="Phobius"/>
    </source>
</evidence>
<name>A0A4V2SMX4_9BACL</name>
<proteinExistence type="predicted"/>
<gene>
    <name evidence="2" type="ORF">EV207_11319</name>
</gene>
<comment type="caution">
    <text evidence="2">The sequence shown here is derived from an EMBL/GenBank/DDBJ whole genome shotgun (WGS) entry which is preliminary data.</text>
</comment>
<keyword evidence="1" id="KW-0812">Transmembrane</keyword>
<dbReference type="AlphaFoldDB" id="A0A4V2SMX4"/>
<keyword evidence="3" id="KW-1185">Reference proteome</keyword>
<dbReference type="EMBL" id="SLXK01000013">
    <property type="protein sequence ID" value="TCP28986.1"/>
    <property type="molecule type" value="Genomic_DNA"/>
</dbReference>
<organism evidence="2 3">
    <name type="scientific">Scopulibacillus darangshiensis</name>
    <dbReference type="NCBI Taxonomy" id="442528"/>
    <lineage>
        <taxon>Bacteria</taxon>
        <taxon>Bacillati</taxon>
        <taxon>Bacillota</taxon>
        <taxon>Bacilli</taxon>
        <taxon>Bacillales</taxon>
        <taxon>Sporolactobacillaceae</taxon>
        <taxon>Scopulibacillus</taxon>
    </lineage>
</organism>
<dbReference type="RefSeq" id="WP_132746102.1">
    <property type="nucleotide sequence ID" value="NZ_SLXK01000013.1"/>
</dbReference>
<dbReference type="InterPro" id="IPR010787">
    <property type="entry name" value="DUF1385"/>
</dbReference>
<feature type="transmembrane region" description="Helical" evidence="1">
    <location>
        <begin position="158"/>
        <end position="179"/>
    </location>
</feature>